<proteinExistence type="predicted"/>
<evidence type="ECO:0000313" key="2">
    <source>
        <dbReference type="EMBL" id="MBD8065623.1"/>
    </source>
</evidence>
<dbReference type="EMBL" id="JACYFU010000002">
    <property type="protein sequence ID" value="MBD8065623.1"/>
    <property type="molecule type" value="Genomic_DNA"/>
</dbReference>
<dbReference type="AlphaFoldDB" id="A0A927FVJ1"/>
<keyword evidence="3" id="KW-1185">Reference proteome</keyword>
<dbReference type="Proteomes" id="UP000654108">
    <property type="component" value="Unassembled WGS sequence"/>
</dbReference>
<gene>
    <name evidence="2" type="ORF">IC608_09055</name>
</gene>
<evidence type="ECO:0000313" key="3">
    <source>
        <dbReference type="Proteomes" id="UP000654108"/>
    </source>
</evidence>
<reference evidence="2" key="1">
    <citation type="submission" date="2020-09" db="EMBL/GenBank/DDBJ databases">
        <title>Genome seq and assembly of Devosia sp.</title>
        <authorList>
            <person name="Chhetri G."/>
        </authorList>
    </citation>
    <scope>NUCLEOTIDE SEQUENCE</scope>
    <source>
        <strain evidence="2">PTR5</strain>
    </source>
</reference>
<feature type="region of interest" description="Disordered" evidence="1">
    <location>
        <begin position="27"/>
        <end position="56"/>
    </location>
</feature>
<sequence length="56" mass="5535">MNKNTLMAVVVAVVVIVVAAVAFTSLNQAPTGGTGPTSDENLAPSVPEPGAEPTSN</sequence>
<protein>
    <submittedName>
        <fullName evidence="2">Uncharacterized protein</fullName>
    </submittedName>
</protein>
<feature type="compositionally biased region" description="Polar residues" evidence="1">
    <location>
        <begin position="27"/>
        <end position="40"/>
    </location>
</feature>
<organism evidence="2 3">
    <name type="scientific">Devosia oryzisoli</name>
    <dbReference type="NCBI Taxonomy" id="2774138"/>
    <lineage>
        <taxon>Bacteria</taxon>
        <taxon>Pseudomonadati</taxon>
        <taxon>Pseudomonadota</taxon>
        <taxon>Alphaproteobacteria</taxon>
        <taxon>Hyphomicrobiales</taxon>
        <taxon>Devosiaceae</taxon>
        <taxon>Devosia</taxon>
    </lineage>
</organism>
<name>A0A927FVJ1_9HYPH</name>
<evidence type="ECO:0000256" key="1">
    <source>
        <dbReference type="SAM" id="MobiDB-lite"/>
    </source>
</evidence>
<dbReference type="RefSeq" id="WP_191774685.1">
    <property type="nucleotide sequence ID" value="NZ_JACYFU010000002.1"/>
</dbReference>
<comment type="caution">
    <text evidence="2">The sequence shown here is derived from an EMBL/GenBank/DDBJ whole genome shotgun (WGS) entry which is preliminary data.</text>
</comment>
<accession>A0A927FVJ1</accession>